<comment type="caution">
    <text evidence="1">The sequence shown here is derived from an EMBL/GenBank/DDBJ whole genome shotgun (WGS) entry which is preliminary data.</text>
</comment>
<organism evidence="1 2">
    <name type="scientific">Austropuccinia psidii MF-1</name>
    <dbReference type="NCBI Taxonomy" id="1389203"/>
    <lineage>
        <taxon>Eukaryota</taxon>
        <taxon>Fungi</taxon>
        <taxon>Dikarya</taxon>
        <taxon>Basidiomycota</taxon>
        <taxon>Pucciniomycotina</taxon>
        <taxon>Pucciniomycetes</taxon>
        <taxon>Pucciniales</taxon>
        <taxon>Sphaerophragmiaceae</taxon>
        <taxon>Austropuccinia</taxon>
    </lineage>
</organism>
<protein>
    <submittedName>
        <fullName evidence="1">Uncharacterized protein</fullName>
    </submittedName>
</protein>
<accession>A0A9Q3IAD3</accession>
<evidence type="ECO:0000313" key="1">
    <source>
        <dbReference type="EMBL" id="MBW0531594.1"/>
    </source>
</evidence>
<dbReference type="EMBL" id="AVOT02036982">
    <property type="protein sequence ID" value="MBW0531594.1"/>
    <property type="molecule type" value="Genomic_DNA"/>
</dbReference>
<reference evidence="1" key="1">
    <citation type="submission" date="2021-03" db="EMBL/GenBank/DDBJ databases">
        <title>Draft genome sequence of rust myrtle Austropuccinia psidii MF-1, a brazilian biotype.</title>
        <authorList>
            <person name="Quecine M.C."/>
            <person name="Pachon D.M.R."/>
            <person name="Bonatelli M.L."/>
            <person name="Correr F.H."/>
            <person name="Franceschini L.M."/>
            <person name="Leite T.F."/>
            <person name="Margarido G.R.A."/>
            <person name="Almeida C.A."/>
            <person name="Ferrarezi J.A."/>
            <person name="Labate C.A."/>
        </authorList>
    </citation>
    <scope>NUCLEOTIDE SEQUENCE</scope>
    <source>
        <strain evidence="1">MF-1</strain>
    </source>
</reference>
<name>A0A9Q3IAD3_9BASI</name>
<dbReference type="Proteomes" id="UP000765509">
    <property type="component" value="Unassembled WGS sequence"/>
</dbReference>
<gene>
    <name evidence="1" type="ORF">O181_071309</name>
</gene>
<keyword evidence="2" id="KW-1185">Reference proteome</keyword>
<evidence type="ECO:0000313" key="2">
    <source>
        <dbReference type="Proteomes" id="UP000765509"/>
    </source>
</evidence>
<dbReference type="CDD" id="cd14279">
    <property type="entry name" value="CUE"/>
    <property type="match status" value="1"/>
</dbReference>
<sequence length="109" mass="12628">MLFKVPFLTQKKINPYLVTQTERQLSDLHPDMSDSMINIKILRKCGGELENAIKCRCVEPCSSEDYINTMEDIITGTRIGKTWPRTPIESKMVSKIFRDEIRPEKPVLK</sequence>
<dbReference type="AlphaFoldDB" id="A0A9Q3IAD3"/>
<proteinExistence type="predicted"/>
<dbReference type="OrthoDB" id="2507294at2759"/>